<evidence type="ECO:0000313" key="4">
    <source>
        <dbReference type="Proteomes" id="UP000593562"/>
    </source>
</evidence>
<evidence type="ECO:0000256" key="1">
    <source>
        <dbReference type="SAM" id="Phobius"/>
    </source>
</evidence>
<organism evidence="3 4">
    <name type="scientific">Tripterygium wilfordii</name>
    <name type="common">Thunder God vine</name>
    <dbReference type="NCBI Taxonomy" id="458696"/>
    <lineage>
        <taxon>Eukaryota</taxon>
        <taxon>Viridiplantae</taxon>
        <taxon>Streptophyta</taxon>
        <taxon>Embryophyta</taxon>
        <taxon>Tracheophyta</taxon>
        <taxon>Spermatophyta</taxon>
        <taxon>Magnoliopsida</taxon>
        <taxon>eudicotyledons</taxon>
        <taxon>Gunneridae</taxon>
        <taxon>Pentapetalae</taxon>
        <taxon>rosids</taxon>
        <taxon>fabids</taxon>
        <taxon>Celastrales</taxon>
        <taxon>Celastraceae</taxon>
        <taxon>Tripterygium</taxon>
    </lineage>
</organism>
<dbReference type="PANTHER" id="PTHR34677:SF1">
    <property type="entry name" value="TRANSMEMBRANE PROTEIN"/>
    <property type="match status" value="1"/>
</dbReference>
<gene>
    <name evidence="3" type="ORF">HS088_TW08G00336</name>
</gene>
<feature type="transmembrane region" description="Helical" evidence="1">
    <location>
        <begin position="622"/>
        <end position="643"/>
    </location>
</feature>
<keyword evidence="1" id="KW-0812">Transmembrane</keyword>
<name>A0A7J7DBV5_TRIWF</name>
<evidence type="ECO:0008006" key="5">
    <source>
        <dbReference type="Google" id="ProtNLM"/>
    </source>
</evidence>
<dbReference type="AlphaFoldDB" id="A0A7J7DBV5"/>
<keyword evidence="1" id="KW-0472">Membrane</keyword>
<feature type="transmembrane region" description="Helical" evidence="1">
    <location>
        <begin position="690"/>
        <end position="717"/>
    </location>
</feature>
<dbReference type="InParanoid" id="A0A7J7DBV5"/>
<keyword evidence="4" id="KW-1185">Reference proteome</keyword>
<dbReference type="PANTHER" id="PTHR34677">
    <property type="match status" value="1"/>
</dbReference>
<feature type="chain" id="PRO_5029490943" description="Bacterial Ig-like domain-containing protein" evidence="2">
    <location>
        <begin position="26"/>
        <end position="884"/>
    </location>
</feature>
<sequence length="884" mass="98405">MGLLKVPWVVLFCWGFYLLCNRVHCDDSGVTVKFLKTPRVFSHLNSALFVFQVLLGENRNSCTNCSLTCKLNDGSAADCGARKILYTGLQDGNHTFEVCTNGSQGVGCASYNWTIDTIPPTAHVTSLTPITSALNVSVDISFTEPCIGDGGFRCSSVNACNLLVYGAGHVIPSSLIILQPNLKYSLLVGLSSSVLYGRVILVTEKLFCTDIAGNRFTRTANSSFFVHFDRRNVYVKLRTYIPEKLLQLNHEFRTVLATHDYDNLKVYLYFSKPVLNSSEEILNSLNSSQGAFLPIRGEDLLKRRFGFQVTSISTIAVVTICLDTSSIVSRQGTPVSPIAPVTFLFDSDRPAVRLSTTSSSRTKEHIIPIWIKFMKPVFGFNSSFISISGGHLQSFSEISRSTYIVEIEHVDDLVSVKVPENVAADVAGNKNLASNVLQVRHYSVPIISSIISTFATVSFVATSFTAGLLTVSTASLQSVGAFSRSSRRLTSDPARILFRSACHIQVFALSRWLAVTLPIDYYEFVRGLEWSIPYFSLPWESENNLPVMIDSSSSGFDSNVSKVQDLGTLKDKNLRTYASVYGLPLTPMEYRSFFESQNFRPEAEYILDLEHSNGWRHFMRSMLWLAVIGGSLMLVHALLLLILKFKKITSAKRKGYGALTFPRFEIFLIILSLPCTCMASTAIIRGGTLLGVIVGILLLGAVFLILLALLLFLSFGITLGKLLRYKEVHQEGEIVHWYQEIVRVTLGPGKRGQWAWKKRTNSIYLVMLGPLFEDLRGPPMYILTRISSGNSRYQSDRIFASDDENEDTEAPFIQKLFGILRIYYALLELVKRVSLGIMAGAFLNRSSKADSAVGPCSEVFFGWLETVFNWISPVFHSTKTDRKP</sequence>
<feature type="signal peptide" evidence="2">
    <location>
        <begin position="1"/>
        <end position="25"/>
    </location>
</feature>
<evidence type="ECO:0000313" key="3">
    <source>
        <dbReference type="EMBL" id="KAF5743749.1"/>
    </source>
</evidence>
<feature type="transmembrane region" description="Helical" evidence="1">
    <location>
        <begin position="664"/>
        <end position="684"/>
    </location>
</feature>
<dbReference type="EMBL" id="JAAARO010000008">
    <property type="protein sequence ID" value="KAF5743749.1"/>
    <property type="molecule type" value="Genomic_DNA"/>
</dbReference>
<keyword evidence="2" id="KW-0732">Signal</keyword>
<protein>
    <recommendedName>
        <fullName evidence="5">Bacterial Ig-like domain-containing protein</fullName>
    </recommendedName>
</protein>
<comment type="caution">
    <text evidence="3">The sequence shown here is derived from an EMBL/GenBank/DDBJ whole genome shotgun (WGS) entry which is preliminary data.</text>
</comment>
<keyword evidence="1" id="KW-1133">Transmembrane helix</keyword>
<proteinExistence type="predicted"/>
<reference evidence="3 4" key="1">
    <citation type="journal article" date="2020" name="Nat. Commun.">
        <title>Genome of Tripterygium wilfordii and identification of cytochrome P450 involved in triptolide biosynthesis.</title>
        <authorList>
            <person name="Tu L."/>
            <person name="Su P."/>
            <person name="Zhang Z."/>
            <person name="Gao L."/>
            <person name="Wang J."/>
            <person name="Hu T."/>
            <person name="Zhou J."/>
            <person name="Zhang Y."/>
            <person name="Zhao Y."/>
            <person name="Liu Y."/>
            <person name="Song Y."/>
            <person name="Tong Y."/>
            <person name="Lu Y."/>
            <person name="Yang J."/>
            <person name="Xu C."/>
            <person name="Jia M."/>
            <person name="Peters R.J."/>
            <person name="Huang L."/>
            <person name="Gao W."/>
        </authorList>
    </citation>
    <scope>NUCLEOTIDE SEQUENCE [LARGE SCALE GENOMIC DNA]</scope>
    <source>
        <strain evidence="4">cv. XIE 37</strain>
        <tissue evidence="3">Leaf</tissue>
    </source>
</reference>
<dbReference type="FunCoup" id="A0A7J7DBV5">
    <property type="interactions" value="1867"/>
</dbReference>
<accession>A0A7J7DBV5</accession>
<evidence type="ECO:0000256" key="2">
    <source>
        <dbReference type="SAM" id="SignalP"/>
    </source>
</evidence>
<dbReference type="Proteomes" id="UP000593562">
    <property type="component" value="Unassembled WGS sequence"/>
</dbReference>